<name>A0AA38CGP7_TAXCH</name>
<reference evidence="2 3" key="1">
    <citation type="journal article" date="2021" name="Nat. Plants">
        <title>The Taxus genome provides insights into paclitaxel biosynthesis.</title>
        <authorList>
            <person name="Xiong X."/>
            <person name="Gou J."/>
            <person name="Liao Q."/>
            <person name="Li Y."/>
            <person name="Zhou Q."/>
            <person name="Bi G."/>
            <person name="Li C."/>
            <person name="Du R."/>
            <person name="Wang X."/>
            <person name="Sun T."/>
            <person name="Guo L."/>
            <person name="Liang H."/>
            <person name="Lu P."/>
            <person name="Wu Y."/>
            <person name="Zhang Z."/>
            <person name="Ro D.K."/>
            <person name="Shang Y."/>
            <person name="Huang S."/>
            <person name="Yan J."/>
        </authorList>
    </citation>
    <scope>NUCLEOTIDE SEQUENCE [LARGE SCALE GENOMIC DNA]</scope>
    <source>
        <strain evidence="2">Ta-2019</strain>
    </source>
</reference>
<evidence type="ECO:0000256" key="1">
    <source>
        <dbReference type="SAM" id="Phobius"/>
    </source>
</evidence>
<proteinExistence type="predicted"/>
<keyword evidence="1" id="KW-0812">Transmembrane</keyword>
<feature type="non-terminal residue" evidence="2">
    <location>
        <position position="176"/>
    </location>
</feature>
<organism evidence="2 3">
    <name type="scientific">Taxus chinensis</name>
    <name type="common">Chinese yew</name>
    <name type="synonym">Taxus wallichiana var. chinensis</name>
    <dbReference type="NCBI Taxonomy" id="29808"/>
    <lineage>
        <taxon>Eukaryota</taxon>
        <taxon>Viridiplantae</taxon>
        <taxon>Streptophyta</taxon>
        <taxon>Embryophyta</taxon>
        <taxon>Tracheophyta</taxon>
        <taxon>Spermatophyta</taxon>
        <taxon>Pinopsida</taxon>
        <taxon>Pinidae</taxon>
        <taxon>Conifers II</taxon>
        <taxon>Cupressales</taxon>
        <taxon>Taxaceae</taxon>
        <taxon>Taxus</taxon>
    </lineage>
</organism>
<keyword evidence="1" id="KW-0472">Membrane</keyword>
<dbReference type="AlphaFoldDB" id="A0AA38CGP7"/>
<keyword evidence="3" id="KW-1185">Reference proteome</keyword>
<accession>A0AA38CGP7</accession>
<dbReference type="EMBL" id="JAHRHJ020000009">
    <property type="protein sequence ID" value="KAH9301086.1"/>
    <property type="molecule type" value="Genomic_DNA"/>
</dbReference>
<dbReference type="Proteomes" id="UP000824469">
    <property type="component" value="Unassembled WGS sequence"/>
</dbReference>
<evidence type="ECO:0000313" key="2">
    <source>
        <dbReference type="EMBL" id="KAH9301086.1"/>
    </source>
</evidence>
<keyword evidence="1" id="KW-1133">Transmembrane helix</keyword>
<comment type="caution">
    <text evidence="2">The sequence shown here is derived from an EMBL/GenBank/DDBJ whole genome shotgun (WGS) entry which is preliminary data.</text>
</comment>
<sequence length="176" mass="20500">MDLYLFFHFPVMLALLGTMVRVMMTRHGEHDRQIVELQTHLAIVQERQRQHQHIVELQRSLDAPLRKVAESSQLQKRHLERQSSPNSVMCRHCGKGHNTKQCWKLYPDRRPKWMQKKGKAIARPNTNQSVAPLGQRAPVDHPDIIVRHVISSRQCIPMIARGQLVILIFDWTIKVG</sequence>
<gene>
    <name evidence="2" type="ORF">KI387_012669</name>
</gene>
<evidence type="ECO:0000313" key="3">
    <source>
        <dbReference type="Proteomes" id="UP000824469"/>
    </source>
</evidence>
<feature type="transmembrane region" description="Helical" evidence="1">
    <location>
        <begin position="6"/>
        <end position="24"/>
    </location>
</feature>
<protein>
    <submittedName>
        <fullName evidence="2">Uncharacterized protein</fullName>
    </submittedName>
</protein>